<evidence type="ECO:0000256" key="1">
    <source>
        <dbReference type="SAM" id="Phobius"/>
    </source>
</evidence>
<gene>
    <name evidence="2" type="ORF">NPIL_232021</name>
</gene>
<proteinExistence type="predicted"/>
<keyword evidence="1" id="KW-0472">Membrane</keyword>
<protein>
    <submittedName>
        <fullName evidence="2">Uncharacterized protein</fullName>
    </submittedName>
</protein>
<feature type="transmembrane region" description="Helical" evidence="1">
    <location>
        <begin position="6"/>
        <end position="25"/>
    </location>
</feature>
<dbReference type="EMBL" id="BMAW01026406">
    <property type="protein sequence ID" value="GFT97212.1"/>
    <property type="molecule type" value="Genomic_DNA"/>
</dbReference>
<dbReference type="AlphaFoldDB" id="A0A8X6Q5U1"/>
<dbReference type="Proteomes" id="UP000887013">
    <property type="component" value="Unassembled WGS sequence"/>
</dbReference>
<feature type="non-terminal residue" evidence="2">
    <location>
        <position position="1"/>
    </location>
</feature>
<evidence type="ECO:0000313" key="3">
    <source>
        <dbReference type="Proteomes" id="UP000887013"/>
    </source>
</evidence>
<evidence type="ECO:0000313" key="2">
    <source>
        <dbReference type="EMBL" id="GFT97212.1"/>
    </source>
</evidence>
<organism evidence="2 3">
    <name type="scientific">Nephila pilipes</name>
    <name type="common">Giant wood spider</name>
    <name type="synonym">Nephila maculata</name>
    <dbReference type="NCBI Taxonomy" id="299642"/>
    <lineage>
        <taxon>Eukaryota</taxon>
        <taxon>Metazoa</taxon>
        <taxon>Ecdysozoa</taxon>
        <taxon>Arthropoda</taxon>
        <taxon>Chelicerata</taxon>
        <taxon>Arachnida</taxon>
        <taxon>Araneae</taxon>
        <taxon>Araneomorphae</taxon>
        <taxon>Entelegynae</taxon>
        <taxon>Araneoidea</taxon>
        <taxon>Nephilidae</taxon>
        <taxon>Nephila</taxon>
    </lineage>
</organism>
<sequence>MECRVTNFVFVWSFLVNLLSFRGVLSTYFDSRVSRLTNGSNVSAQSTNSCASHILLLREENERLKQELDLFKYK</sequence>
<reference evidence="2" key="1">
    <citation type="submission" date="2020-08" db="EMBL/GenBank/DDBJ databases">
        <title>Multicomponent nature underlies the extraordinary mechanical properties of spider dragline silk.</title>
        <authorList>
            <person name="Kono N."/>
            <person name="Nakamura H."/>
            <person name="Mori M."/>
            <person name="Yoshida Y."/>
            <person name="Ohtoshi R."/>
            <person name="Malay A.D."/>
            <person name="Moran D.A.P."/>
            <person name="Tomita M."/>
            <person name="Numata K."/>
            <person name="Arakawa K."/>
        </authorList>
    </citation>
    <scope>NUCLEOTIDE SEQUENCE</scope>
</reference>
<comment type="caution">
    <text evidence="2">The sequence shown here is derived from an EMBL/GenBank/DDBJ whole genome shotgun (WGS) entry which is preliminary data.</text>
</comment>
<name>A0A8X6Q5U1_NEPPI</name>
<accession>A0A8X6Q5U1</accession>
<keyword evidence="1" id="KW-0812">Transmembrane</keyword>
<keyword evidence="3" id="KW-1185">Reference proteome</keyword>
<keyword evidence="1" id="KW-1133">Transmembrane helix</keyword>